<dbReference type="EMBL" id="CP059572">
    <property type="protein sequence ID" value="QXJ20877.1"/>
    <property type="molecule type" value="Genomic_DNA"/>
</dbReference>
<dbReference type="InterPro" id="IPR007995">
    <property type="entry name" value="DUF742"/>
</dbReference>
<name>A0ABX8QTW2_9ACTN</name>
<sequence length="129" mass="13741">MPGQPGGPDELWVDEMAGPVLRPFAVAGGRTRQAYSDLDLIAIVLTAEVPMPAPGSLGTEDELILELCVRPRSVADLAADLALPVGVMRVLVGDLLRRGLVTVRRPATSRSGRPDPRLLKEVIDGLRAL</sequence>
<protein>
    <submittedName>
        <fullName evidence="1">DUF742 domain-containing protein</fullName>
    </submittedName>
</protein>
<organism evidence="1 2">
    <name type="scientific">Actinomadura graeca</name>
    <dbReference type="NCBI Taxonomy" id="2750812"/>
    <lineage>
        <taxon>Bacteria</taxon>
        <taxon>Bacillati</taxon>
        <taxon>Actinomycetota</taxon>
        <taxon>Actinomycetes</taxon>
        <taxon>Streptosporangiales</taxon>
        <taxon>Thermomonosporaceae</taxon>
        <taxon>Actinomadura</taxon>
    </lineage>
</organism>
<proteinExistence type="predicted"/>
<accession>A0ABX8QTW2</accession>
<dbReference type="PANTHER" id="PTHR36221:SF1">
    <property type="entry name" value="DUF742 DOMAIN-CONTAINING PROTEIN"/>
    <property type="match status" value="1"/>
</dbReference>
<dbReference type="Proteomes" id="UP001049518">
    <property type="component" value="Chromosome"/>
</dbReference>
<dbReference type="RefSeq" id="WP_231333995.1">
    <property type="nucleotide sequence ID" value="NZ_CP059572.1"/>
</dbReference>
<evidence type="ECO:0000313" key="2">
    <source>
        <dbReference type="Proteomes" id="UP001049518"/>
    </source>
</evidence>
<dbReference type="Pfam" id="PF05331">
    <property type="entry name" value="DUF742"/>
    <property type="match status" value="1"/>
</dbReference>
<reference evidence="1" key="1">
    <citation type="submission" date="2020-07" db="EMBL/GenBank/DDBJ databases">
        <authorList>
            <person name="Tarantini F.S."/>
            <person name="Hong K.W."/>
            <person name="Chan K.G."/>
        </authorList>
    </citation>
    <scope>NUCLEOTIDE SEQUENCE</scope>
    <source>
        <strain evidence="1">32-07</strain>
    </source>
</reference>
<evidence type="ECO:0000313" key="1">
    <source>
        <dbReference type="EMBL" id="QXJ20877.1"/>
    </source>
</evidence>
<keyword evidence="2" id="KW-1185">Reference proteome</keyword>
<gene>
    <name evidence="1" type="ORF">AGRA3207_001667</name>
</gene>
<dbReference type="PANTHER" id="PTHR36221">
    <property type="entry name" value="DUF742 DOMAIN-CONTAINING PROTEIN"/>
    <property type="match status" value="1"/>
</dbReference>